<protein>
    <submittedName>
        <fullName evidence="2">Uncharacterized protein</fullName>
    </submittedName>
</protein>
<evidence type="ECO:0000256" key="1">
    <source>
        <dbReference type="SAM" id="Phobius"/>
    </source>
</evidence>
<keyword evidence="3" id="KW-1185">Reference proteome</keyword>
<dbReference type="Proteomes" id="UP000316598">
    <property type="component" value="Unassembled WGS sequence"/>
</dbReference>
<accession>A0A5C5WJD6</accession>
<dbReference type="OrthoDB" id="266157at2"/>
<dbReference type="AlphaFoldDB" id="A0A5C5WJD6"/>
<evidence type="ECO:0000313" key="3">
    <source>
        <dbReference type="Proteomes" id="UP000316598"/>
    </source>
</evidence>
<dbReference type="EMBL" id="SJPI01000002">
    <property type="protein sequence ID" value="TWT50760.1"/>
    <property type="molecule type" value="Genomic_DNA"/>
</dbReference>
<evidence type="ECO:0000313" key="2">
    <source>
        <dbReference type="EMBL" id="TWT50760.1"/>
    </source>
</evidence>
<keyword evidence="1" id="KW-0472">Membrane</keyword>
<gene>
    <name evidence="2" type="ORF">Pla22_35030</name>
</gene>
<keyword evidence="1" id="KW-1133">Transmembrane helix</keyword>
<organism evidence="2 3">
    <name type="scientific">Rubripirellula amarantea</name>
    <dbReference type="NCBI Taxonomy" id="2527999"/>
    <lineage>
        <taxon>Bacteria</taxon>
        <taxon>Pseudomonadati</taxon>
        <taxon>Planctomycetota</taxon>
        <taxon>Planctomycetia</taxon>
        <taxon>Pirellulales</taxon>
        <taxon>Pirellulaceae</taxon>
        <taxon>Rubripirellula</taxon>
    </lineage>
</organism>
<proteinExistence type="predicted"/>
<dbReference type="RefSeq" id="WP_146515934.1">
    <property type="nucleotide sequence ID" value="NZ_SJPI01000002.1"/>
</dbReference>
<comment type="caution">
    <text evidence="2">The sequence shown here is derived from an EMBL/GenBank/DDBJ whole genome shotgun (WGS) entry which is preliminary data.</text>
</comment>
<reference evidence="2 3" key="1">
    <citation type="submission" date="2019-02" db="EMBL/GenBank/DDBJ databases">
        <title>Deep-cultivation of Planctomycetes and their phenomic and genomic characterization uncovers novel biology.</title>
        <authorList>
            <person name="Wiegand S."/>
            <person name="Jogler M."/>
            <person name="Boedeker C."/>
            <person name="Pinto D."/>
            <person name="Vollmers J."/>
            <person name="Rivas-Marin E."/>
            <person name="Kohn T."/>
            <person name="Peeters S.H."/>
            <person name="Heuer A."/>
            <person name="Rast P."/>
            <person name="Oberbeckmann S."/>
            <person name="Bunk B."/>
            <person name="Jeske O."/>
            <person name="Meyerdierks A."/>
            <person name="Storesund J.E."/>
            <person name="Kallscheuer N."/>
            <person name="Luecker S."/>
            <person name="Lage O.M."/>
            <person name="Pohl T."/>
            <person name="Merkel B.J."/>
            <person name="Hornburger P."/>
            <person name="Mueller R.-W."/>
            <person name="Bruemmer F."/>
            <person name="Labrenz M."/>
            <person name="Spormann A.M."/>
            <person name="Op Den Camp H."/>
            <person name="Overmann J."/>
            <person name="Amann R."/>
            <person name="Jetten M.S.M."/>
            <person name="Mascher T."/>
            <person name="Medema M.H."/>
            <person name="Devos D.P."/>
            <person name="Kaster A.-K."/>
            <person name="Ovreas L."/>
            <person name="Rohde M."/>
            <person name="Galperin M.Y."/>
            <person name="Jogler C."/>
        </authorList>
    </citation>
    <scope>NUCLEOTIDE SEQUENCE [LARGE SCALE GENOMIC DNA]</scope>
    <source>
        <strain evidence="2 3">Pla22</strain>
    </source>
</reference>
<sequence>MSLPIWTWIPLGFIVFSVAVDIIALAVTFRERRPIWPFEPLLDSEPTGSAESSRSLGEPHHAYRSASDLSDAFPISPQAMRHGADFNQLGYEYLGAYRHIKRGVYHIRYDAMISPDRFVLVMISSGTIIKLPANNVTMVSLGIPRESVTGEREPNSLHGIISITNESAFGYDFLDRTSTMVFPGATAVELQNLHARRWNDFRPRRFGPDPMKEYQYYCMVNADEAEQNGLVRRVDEDPNMQLAYPWPAFVSFVAMKRFMYGRRLWPHRWRVKKELPDFSTWE</sequence>
<keyword evidence="1" id="KW-0812">Transmembrane</keyword>
<feature type="transmembrane region" description="Helical" evidence="1">
    <location>
        <begin position="6"/>
        <end position="29"/>
    </location>
</feature>
<name>A0A5C5WJD6_9BACT</name>